<evidence type="ECO:0000313" key="5">
    <source>
        <dbReference type="EMBL" id="QCI06703.1"/>
    </source>
</evidence>
<dbReference type="PANTHER" id="PTHR36895:SF1">
    <property type="entry name" value="YCF23 PROTEIN"/>
    <property type="match status" value="1"/>
</dbReference>
<reference evidence="5" key="2">
    <citation type="submission" date="2019-04" db="EMBL/GenBank/DDBJ databases">
        <authorList>
            <person name="Pasella M."/>
        </authorList>
    </citation>
    <scope>NUCLEOTIDE SEQUENCE</scope>
</reference>
<dbReference type="AlphaFoldDB" id="A0A4D6WTE1"/>
<proteinExistence type="inferred from homology"/>
<evidence type="ECO:0000256" key="2">
    <source>
        <dbReference type="ARBA" id="ARBA00009664"/>
    </source>
</evidence>
<dbReference type="InterPro" id="IPR007570">
    <property type="entry name" value="Uncharacterised_Ycf23"/>
</dbReference>
<dbReference type="SUPFAM" id="SSF51395">
    <property type="entry name" value="FMN-linked oxidoreductases"/>
    <property type="match status" value="1"/>
</dbReference>
<reference evidence="5" key="1">
    <citation type="journal article" date="2019" name="Mol. Phylogenet. Evol.">
        <title>Morphological evolution and classification of the red algal order Ceramiales inferred using plastid phylogenomics.</title>
        <authorList>
            <person name="Diaz-Tapia P."/>
            <person name="Pasella M.M."/>
            <person name="Verbruggen H."/>
            <person name="Maggs C.A."/>
        </authorList>
    </citation>
    <scope>NUCLEOTIDE SEQUENCE</scope>
</reference>
<evidence type="ECO:0000256" key="4">
    <source>
        <dbReference type="ARBA" id="ARBA00022640"/>
    </source>
</evidence>
<gene>
    <name evidence="5" type="primary">ycf23</name>
</gene>
<accession>A0A4D6WTE1</accession>
<keyword evidence="4 5" id="KW-0934">Plastid</keyword>
<organism evidence="5">
    <name type="scientific">Gayliella sp</name>
    <dbReference type="NCBI Taxonomy" id="2575623"/>
    <lineage>
        <taxon>Eukaryota</taxon>
        <taxon>Rhodophyta</taxon>
        <taxon>Florideophyceae</taxon>
        <taxon>Rhodymeniophycidae</taxon>
        <taxon>Ceramiales</taxon>
        <taxon>Ceramiaceae</taxon>
        <taxon>Gayliella</taxon>
    </lineage>
</organism>
<comment type="subcellular location">
    <subcellularLocation>
        <location evidence="1">Plastid</location>
    </subcellularLocation>
</comment>
<evidence type="ECO:0000256" key="3">
    <source>
        <dbReference type="ARBA" id="ARBA00021523"/>
    </source>
</evidence>
<dbReference type="Pfam" id="PF04481">
    <property type="entry name" value="DUF561"/>
    <property type="match status" value="1"/>
</dbReference>
<sequence>MQLFHKTLNDMFTKKKVIKIISGIDNTNFNVILKYIKTCETSNATYIDIIANPKIVSLVKNITNLPICVSSISVKALYDCVKAGADIIEIGNFDSFYNEGIILSASQILEIAKQARTLFPYIDICVTIPYTLKLEQQVILAVQLEKIGINIIQTEGKLIQSNHDINNGDKNLYNSICYASLALSSVYYLSQSINIPIIASSSVNSVNAPLALAYGASGIGIKSAISNLSSIKQMSSYINEIVCSFDINRIVNSYEQQVTNSHIENIIDDVLLV</sequence>
<dbReference type="EMBL" id="MK814659">
    <property type="protein sequence ID" value="QCI06703.1"/>
    <property type="molecule type" value="Genomic_DNA"/>
</dbReference>
<dbReference type="PANTHER" id="PTHR36895">
    <property type="match status" value="1"/>
</dbReference>
<geneLocation type="plastid" evidence="5"/>
<evidence type="ECO:0000256" key="1">
    <source>
        <dbReference type="ARBA" id="ARBA00004474"/>
    </source>
</evidence>
<protein>
    <recommendedName>
        <fullName evidence="3">Uncharacterized protein ycf23</fullName>
    </recommendedName>
</protein>
<comment type="similarity">
    <text evidence="2">Belongs to the ycf23 family.</text>
</comment>
<name>A0A4D6WTE1_9FLOR</name>
<dbReference type="GO" id="GO:0009536">
    <property type="term" value="C:plastid"/>
    <property type="evidence" value="ECO:0007669"/>
    <property type="project" value="UniProtKB-SubCell"/>
</dbReference>